<accession>A0A2P2IPP9</accession>
<dbReference type="AlphaFoldDB" id="A0A2P2IPP9"/>
<name>A0A2P2IPP9_RHIMU</name>
<dbReference type="EMBL" id="GGEC01002717">
    <property type="protein sequence ID" value="MBW83200.1"/>
    <property type="molecule type" value="Transcribed_RNA"/>
</dbReference>
<organism evidence="1">
    <name type="scientific">Rhizophora mucronata</name>
    <name type="common">Asiatic mangrove</name>
    <dbReference type="NCBI Taxonomy" id="61149"/>
    <lineage>
        <taxon>Eukaryota</taxon>
        <taxon>Viridiplantae</taxon>
        <taxon>Streptophyta</taxon>
        <taxon>Embryophyta</taxon>
        <taxon>Tracheophyta</taxon>
        <taxon>Spermatophyta</taxon>
        <taxon>Magnoliopsida</taxon>
        <taxon>eudicotyledons</taxon>
        <taxon>Gunneridae</taxon>
        <taxon>Pentapetalae</taxon>
        <taxon>rosids</taxon>
        <taxon>fabids</taxon>
        <taxon>Malpighiales</taxon>
        <taxon>Rhizophoraceae</taxon>
        <taxon>Rhizophora</taxon>
    </lineage>
</organism>
<proteinExistence type="predicted"/>
<sequence length="18" mass="2095">MVNYSPLVRKPVFKLSIC</sequence>
<protein>
    <submittedName>
        <fullName evidence="1">Uncharacterized protein</fullName>
    </submittedName>
</protein>
<reference evidence="1" key="1">
    <citation type="submission" date="2018-02" db="EMBL/GenBank/DDBJ databases">
        <title>Rhizophora mucronata_Transcriptome.</title>
        <authorList>
            <person name="Meera S.P."/>
            <person name="Sreeshan A."/>
            <person name="Augustine A."/>
        </authorList>
    </citation>
    <scope>NUCLEOTIDE SEQUENCE</scope>
    <source>
        <tissue evidence="1">Leaf</tissue>
    </source>
</reference>
<evidence type="ECO:0000313" key="1">
    <source>
        <dbReference type="EMBL" id="MBW83200.1"/>
    </source>
</evidence>